<dbReference type="RefSeq" id="WP_068341021.1">
    <property type="nucleotide sequence ID" value="NZ_LQBP01000017.1"/>
</dbReference>
<dbReference type="PANTHER" id="PTHR24189">
    <property type="entry name" value="MYOTROPHIN"/>
    <property type="match status" value="1"/>
</dbReference>
<accession>A0A0X3THP2</accession>
<comment type="caution">
    <text evidence="4">The sequence shown here is derived from an EMBL/GenBank/DDBJ whole genome shotgun (WGS) entry which is preliminary data.</text>
</comment>
<dbReference type="EMBL" id="LQBP01000017">
    <property type="protein sequence ID" value="KUJ73816.1"/>
    <property type="molecule type" value="Genomic_DNA"/>
</dbReference>
<keyword evidence="5" id="KW-1185">Reference proteome</keyword>
<dbReference type="Gene3D" id="1.25.40.20">
    <property type="entry name" value="Ankyrin repeat-containing domain"/>
    <property type="match status" value="2"/>
</dbReference>
<dbReference type="InterPro" id="IPR036770">
    <property type="entry name" value="Ankyrin_rpt-contain_sf"/>
</dbReference>
<dbReference type="InterPro" id="IPR002110">
    <property type="entry name" value="Ankyrin_rpt"/>
</dbReference>
<dbReference type="SMART" id="SM00248">
    <property type="entry name" value="ANK"/>
    <property type="match status" value="7"/>
</dbReference>
<evidence type="ECO:0000256" key="1">
    <source>
        <dbReference type="ARBA" id="ARBA00022737"/>
    </source>
</evidence>
<sequence>MTKSIDQLRRDAKALGKALTGGDKGALLRIHGIIPMPKNGVYKHADCLHVIARETGYASWPALKLAVETQGMDRAQKQGRLRWALYNGSPETVAHLLADEPDLAAGQVPLLVAMYEIDAMRKILTEDPGAATRNYPPRRPMCHLAFSRYIKSAPEKESDMLAMAELLLANGADVNDSFAFDPLEEHRLSALYGAIGHADNMSLAKWLLSKGADPNDNESLYHSTELGHTVGLRLLLEHGADPQGTNALPRAIDFNSTEAVRLLLEHGADPNEGIAPHPSGEPSLVIPALHQAARRLASGEIAQLLLDHGADPNAVSRGHTPYAFARIFGNRDVVEVLEHAGAMTQLSQTEEQLARAADGRPEPGDMIDMNALSDEMKCLLCRLVWREGTLPHMQRLVEMGFDPNHPDEMGMPPLHLAGWEGMVEVMSYFLGQHPDLEHTNAYGGTLLSTIIHGSENCPQRAHRDHIECARMALAKGVALPRKAARFATVPEMSAFLADWAESHPEQVVEHGVV</sequence>
<dbReference type="PANTHER" id="PTHR24189:SF50">
    <property type="entry name" value="ANKYRIN REPEAT AND SOCS BOX PROTEIN 2"/>
    <property type="match status" value="1"/>
</dbReference>
<feature type="repeat" description="ANK" evidence="3">
    <location>
        <begin position="288"/>
        <end position="317"/>
    </location>
</feature>
<dbReference type="Proteomes" id="UP000053690">
    <property type="component" value="Unassembled WGS sequence"/>
</dbReference>
<reference evidence="5" key="1">
    <citation type="submission" date="2015-12" db="EMBL/GenBank/DDBJ databases">
        <authorList>
            <person name="Zhang G."/>
            <person name="Stingl U."/>
        </authorList>
    </citation>
    <scope>NUCLEOTIDE SEQUENCE [LARGE SCALE GENOMIC DNA]</scope>
    <source>
        <strain evidence="5">ZGT108</strain>
    </source>
</reference>
<protein>
    <submittedName>
        <fullName evidence="4">Uncharacterized protein</fullName>
    </submittedName>
</protein>
<name>A0A0X3THP2_9RHOB</name>
<evidence type="ECO:0000256" key="2">
    <source>
        <dbReference type="ARBA" id="ARBA00023043"/>
    </source>
</evidence>
<gene>
    <name evidence="4" type="ORF">AVO44_19835</name>
</gene>
<feature type="repeat" description="ANK" evidence="3">
    <location>
        <begin position="243"/>
        <end position="271"/>
    </location>
</feature>
<organism evidence="4 5">
    <name type="scientific">Ruegeria profundi</name>
    <dbReference type="NCBI Taxonomy" id="1685378"/>
    <lineage>
        <taxon>Bacteria</taxon>
        <taxon>Pseudomonadati</taxon>
        <taxon>Pseudomonadota</taxon>
        <taxon>Alphaproteobacteria</taxon>
        <taxon>Rhodobacterales</taxon>
        <taxon>Roseobacteraceae</taxon>
        <taxon>Ruegeria</taxon>
    </lineage>
</organism>
<dbReference type="AlphaFoldDB" id="A0A0X3THP2"/>
<dbReference type="PROSITE" id="PS50297">
    <property type="entry name" value="ANK_REP_REGION"/>
    <property type="match status" value="1"/>
</dbReference>
<dbReference type="SUPFAM" id="SSF48403">
    <property type="entry name" value="Ankyrin repeat"/>
    <property type="match status" value="1"/>
</dbReference>
<dbReference type="Pfam" id="PF00023">
    <property type="entry name" value="Ank"/>
    <property type="match status" value="1"/>
</dbReference>
<proteinExistence type="predicted"/>
<dbReference type="InterPro" id="IPR050745">
    <property type="entry name" value="Multifunctional_regulatory"/>
</dbReference>
<keyword evidence="2 3" id="KW-0040">ANK repeat</keyword>
<keyword evidence="1" id="KW-0677">Repeat</keyword>
<evidence type="ECO:0000256" key="3">
    <source>
        <dbReference type="PROSITE-ProRule" id="PRU00023"/>
    </source>
</evidence>
<dbReference type="Pfam" id="PF12796">
    <property type="entry name" value="Ank_2"/>
    <property type="match status" value="1"/>
</dbReference>
<evidence type="ECO:0000313" key="4">
    <source>
        <dbReference type="EMBL" id="KUJ73816.1"/>
    </source>
</evidence>
<evidence type="ECO:0000313" key="5">
    <source>
        <dbReference type="Proteomes" id="UP000053690"/>
    </source>
</evidence>
<dbReference type="OrthoDB" id="928522at2"/>
<dbReference type="STRING" id="1685378.AVO44_19835"/>
<dbReference type="PROSITE" id="PS50088">
    <property type="entry name" value="ANK_REPEAT"/>
    <property type="match status" value="2"/>
</dbReference>